<keyword evidence="1" id="KW-1133">Transmembrane helix</keyword>
<keyword evidence="1" id="KW-0472">Membrane</keyword>
<dbReference type="EMBL" id="JAKLTN010000009">
    <property type="protein sequence ID" value="MCG2579129.1"/>
    <property type="molecule type" value="Genomic_DNA"/>
</dbReference>
<protein>
    <submittedName>
        <fullName evidence="2">Uncharacterized protein</fullName>
    </submittedName>
</protein>
<feature type="transmembrane region" description="Helical" evidence="1">
    <location>
        <begin position="103"/>
        <end position="125"/>
    </location>
</feature>
<name>A0ABS9K7T0_9RHOO</name>
<feature type="transmembrane region" description="Helical" evidence="1">
    <location>
        <begin position="35"/>
        <end position="58"/>
    </location>
</feature>
<gene>
    <name evidence="2" type="ORF">LZ012_19235</name>
</gene>
<feature type="transmembrane region" description="Helical" evidence="1">
    <location>
        <begin position="178"/>
        <end position="201"/>
    </location>
</feature>
<comment type="caution">
    <text evidence="2">The sequence shown here is derived from an EMBL/GenBank/DDBJ whole genome shotgun (WGS) entry which is preliminary data.</text>
</comment>
<organism evidence="2 3">
    <name type="scientific">Dechloromonas hankyongensis</name>
    <dbReference type="NCBI Taxonomy" id="2908002"/>
    <lineage>
        <taxon>Bacteria</taxon>
        <taxon>Pseudomonadati</taxon>
        <taxon>Pseudomonadota</taxon>
        <taxon>Betaproteobacteria</taxon>
        <taxon>Rhodocyclales</taxon>
        <taxon>Azonexaceae</taxon>
        <taxon>Dechloromonas</taxon>
    </lineage>
</organism>
<dbReference type="Proteomes" id="UP001165384">
    <property type="component" value="Unassembled WGS sequence"/>
</dbReference>
<reference evidence="2" key="1">
    <citation type="submission" date="2022-01" db="EMBL/GenBank/DDBJ databases">
        <authorList>
            <person name="Jo J.-H."/>
            <person name="Im W.-T."/>
        </authorList>
    </citation>
    <scope>NUCLEOTIDE SEQUENCE</scope>
    <source>
        <strain evidence="2">XY25</strain>
    </source>
</reference>
<proteinExistence type="predicted"/>
<feature type="transmembrane region" description="Helical" evidence="1">
    <location>
        <begin position="282"/>
        <end position="303"/>
    </location>
</feature>
<feature type="transmembrane region" description="Helical" evidence="1">
    <location>
        <begin position="12"/>
        <end position="29"/>
    </location>
</feature>
<accession>A0ABS9K7T0</accession>
<feature type="transmembrane region" description="Helical" evidence="1">
    <location>
        <begin position="249"/>
        <end position="270"/>
    </location>
</feature>
<evidence type="ECO:0000313" key="3">
    <source>
        <dbReference type="Proteomes" id="UP001165384"/>
    </source>
</evidence>
<keyword evidence="3" id="KW-1185">Reference proteome</keyword>
<dbReference type="RefSeq" id="WP_275712595.1">
    <property type="nucleotide sequence ID" value="NZ_JAKLTN010000009.1"/>
</dbReference>
<feature type="transmembrane region" description="Helical" evidence="1">
    <location>
        <begin position="137"/>
        <end position="158"/>
    </location>
</feature>
<feature type="transmembrane region" description="Helical" evidence="1">
    <location>
        <begin position="323"/>
        <end position="344"/>
    </location>
</feature>
<keyword evidence="1" id="KW-0812">Transmembrane</keyword>
<feature type="transmembrane region" description="Helical" evidence="1">
    <location>
        <begin position="221"/>
        <end position="243"/>
    </location>
</feature>
<evidence type="ECO:0000256" key="1">
    <source>
        <dbReference type="SAM" id="Phobius"/>
    </source>
</evidence>
<evidence type="ECO:0000313" key="2">
    <source>
        <dbReference type="EMBL" id="MCG2579129.1"/>
    </source>
</evidence>
<feature type="transmembrane region" description="Helical" evidence="1">
    <location>
        <begin position="70"/>
        <end position="91"/>
    </location>
</feature>
<sequence length="352" mass="37785">MNALQSLRRGVIATAGAVFASLFFCLLVSPEWLTGWGTVILVAMVPAQIVISLVWQSGYPKRLADLPQPLRGLAFTGLNALVGAAVAYLAWQTLGGGMDLPTPFLIMYLIFSVAVMLVLVVPLQCWPFAQTICHPGLMGGALLLAAYALAYALFRGLFDFGFLAEAPFYRPELDPHGLFMAWIPLVFSIAMLVPVLGLVLFDFWPVSALAGKVSLLGKQPVFGLLALALIVAVAGGLWTVFVGQGMDQVLFMVRICVTVNFGYFILLVMFDGVPALKLPQPWRGLVLNGAAVGLAVTMLSLYESLALSHFALPSGGPTYPLELWLASAMLAVTFPLMVVVGSYFKPVSVARD</sequence>